<evidence type="ECO:0000313" key="4">
    <source>
        <dbReference type="Proteomes" id="UP001054821"/>
    </source>
</evidence>
<keyword evidence="4" id="KW-1185">Reference proteome</keyword>
<accession>A0AAD4YMB0</accession>
<dbReference type="Proteomes" id="UP001054821">
    <property type="component" value="Chromosome 8"/>
</dbReference>
<reference evidence="3 4" key="1">
    <citation type="journal article" date="2022" name="G3 (Bethesda)">
        <title>Whole-genome sequence and methylome profiling of the almond [Prunus dulcis (Mill.) D.A. Webb] cultivar 'Nonpareil'.</title>
        <authorList>
            <person name="D'Amico-Willman K.M."/>
            <person name="Ouma W.Z."/>
            <person name="Meulia T."/>
            <person name="Sideli G.M."/>
            <person name="Gradziel T.M."/>
            <person name="Fresnedo-Ramirez J."/>
        </authorList>
    </citation>
    <scope>NUCLEOTIDE SEQUENCE [LARGE SCALE GENOMIC DNA]</scope>
    <source>
        <strain evidence="3">Clone GOH B32 T37-40</strain>
    </source>
</reference>
<feature type="compositionally biased region" description="Basic and acidic residues" evidence="1">
    <location>
        <begin position="312"/>
        <end position="325"/>
    </location>
</feature>
<evidence type="ECO:0000313" key="3">
    <source>
        <dbReference type="EMBL" id="KAI5313628.1"/>
    </source>
</evidence>
<feature type="region of interest" description="Disordered" evidence="1">
    <location>
        <begin position="418"/>
        <end position="438"/>
    </location>
</feature>
<evidence type="ECO:0000256" key="1">
    <source>
        <dbReference type="SAM" id="MobiDB-lite"/>
    </source>
</evidence>
<comment type="caution">
    <text evidence="3">The sequence shown here is derived from an EMBL/GenBank/DDBJ whole genome shotgun (WGS) entry which is preliminary data.</text>
</comment>
<organism evidence="3 4">
    <name type="scientific">Prunus dulcis</name>
    <name type="common">Almond</name>
    <name type="synonym">Amygdalus dulcis</name>
    <dbReference type="NCBI Taxonomy" id="3755"/>
    <lineage>
        <taxon>Eukaryota</taxon>
        <taxon>Viridiplantae</taxon>
        <taxon>Streptophyta</taxon>
        <taxon>Embryophyta</taxon>
        <taxon>Tracheophyta</taxon>
        <taxon>Spermatophyta</taxon>
        <taxon>Magnoliopsida</taxon>
        <taxon>eudicotyledons</taxon>
        <taxon>Gunneridae</taxon>
        <taxon>Pentapetalae</taxon>
        <taxon>rosids</taxon>
        <taxon>fabids</taxon>
        <taxon>Rosales</taxon>
        <taxon>Rosaceae</taxon>
        <taxon>Amygdaloideae</taxon>
        <taxon>Amygdaleae</taxon>
        <taxon>Prunus</taxon>
    </lineage>
</organism>
<dbReference type="Pfam" id="PF14392">
    <property type="entry name" value="zf-CCHC_4"/>
    <property type="match status" value="1"/>
</dbReference>
<dbReference type="InterPro" id="IPR025836">
    <property type="entry name" value="Zn_knuckle_CX2CX4HX4C"/>
</dbReference>
<feature type="compositionally biased region" description="Basic and acidic residues" evidence="1">
    <location>
        <begin position="177"/>
        <end position="195"/>
    </location>
</feature>
<feature type="compositionally biased region" description="Basic residues" evidence="1">
    <location>
        <begin position="167"/>
        <end position="176"/>
    </location>
</feature>
<sequence length="438" mass="49134">MASKIIDNGPWFVMKCCFSVKRWPPTLAIKEVEVDIIPHWIQIRGIPLNLCNEENAIKLGCKAGEVIDFEDPGKQRGFLRIRIGVDTNLPLLAGFWLPRADDTETWVKYQYERLADFCYRCGRIEHSMDACTFEEPSANETAYGNWTRAKIIREFYDTKPPTNMPGVRRRAATVRQRRGEREDEHGPHAASERVGTRSLMSQSQPGICDLTSRQLERSRTLDSRHSRNTPLLFFQVVPESRQTQMIFPRQGTQSVNSGSEEAFILEELNVTGDFRGNAFITNWSIPDPTLRPNRMGVGPFGTPMHNLGLKRNSEDEQASKLESPGKKQKHDHVPLLNLEEAETKTLSNAATPGKGLAVVEGSQKRRIVKARKTTYKESSKPKDARSKAHALFDSANLTEVNVAQADDWSHVYIQATNQESGGATRGGGGWPSTATCQP</sequence>
<dbReference type="InterPro" id="IPR040256">
    <property type="entry name" value="At4g02000-like"/>
</dbReference>
<name>A0AAD4YMB0_PRUDU</name>
<feature type="region of interest" description="Disordered" evidence="1">
    <location>
        <begin position="157"/>
        <end position="208"/>
    </location>
</feature>
<dbReference type="PANTHER" id="PTHR31286">
    <property type="entry name" value="GLYCINE-RICH CELL WALL STRUCTURAL PROTEIN 1.8-LIKE"/>
    <property type="match status" value="1"/>
</dbReference>
<dbReference type="PANTHER" id="PTHR31286:SF178">
    <property type="entry name" value="DUF4283 DOMAIN-CONTAINING PROTEIN"/>
    <property type="match status" value="1"/>
</dbReference>
<proteinExistence type="predicted"/>
<gene>
    <name evidence="3" type="ORF">L3X38_042804</name>
</gene>
<protein>
    <recommendedName>
        <fullName evidence="2">Zinc knuckle CX2CX4HX4C domain-containing protein</fullName>
    </recommendedName>
</protein>
<feature type="region of interest" description="Disordered" evidence="1">
    <location>
        <begin position="312"/>
        <end position="331"/>
    </location>
</feature>
<evidence type="ECO:0000259" key="2">
    <source>
        <dbReference type="Pfam" id="PF14392"/>
    </source>
</evidence>
<feature type="domain" description="Zinc knuckle CX2CX4HX4C" evidence="2">
    <location>
        <begin position="104"/>
        <end position="132"/>
    </location>
</feature>
<dbReference type="EMBL" id="JAJFAZ020000008">
    <property type="protein sequence ID" value="KAI5313628.1"/>
    <property type="molecule type" value="Genomic_DNA"/>
</dbReference>
<dbReference type="AlphaFoldDB" id="A0AAD4YMB0"/>